<dbReference type="InterPro" id="IPR017853">
    <property type="entry name" value="GH"/>
</dbReference>
<sequence length="256" mass="29069">MLIALLMLVCSSSVYAAIWRPSVTTTFQWQLDSGHINTHVDAHVYDVDLFDVSTSTIHSLQSSGKKVICYFSAGSYEGWRSDHSAFPSDVIGHKLDGWNEKWLDIRDGRVKSIMSARLKKAQDKGCDGVEPDNVDGYTNDNGFHLTAHDQLTFNKWLATEAHNHGLSVGLKNDVDQIQELQSHFDWALNEECVNYNECKKYQPFIDAHKAVFHVEYVDSHSSGSSKKSSVCHSSRRPQQFITLIKDWDLTDWRLTC</sequence>
<dbReference type="AlphaFoldDB" id="A0A8B6G6D0"/>
<dbReference type="InterPro" id="IPR013785">
    <property type="entry name" value="Aldolase_TIM"/>
</dbReference>
<keyword evidence="4" id="KW-1185">Reference proteome</keyword>
<evidence type="ECO:0000313" key="4">
    <source>
        <dbReference type="Proteomes" id="UP000596742"/>
    </source>
</evidence>
<protein>
    <recommendedName>
        <fullName evidence="2">Glycoside-hydrolase family GH114 TIM-barrel domain-containing protein</fullName>
    </recommendedName>
</protein>
<dbReference type="PANTHER" id="PTHR35273">
    <property type="entry name" value="ALPHA-1,4 POLYGALACTOSAMINIDASE, PUTATIVE (AFU_ORTHOLOGUE AFUA_3G07890)-RELATED"/>
    <property type="match status" value="1"/>
</dbReference>
<organism evidence="3 4">
    <name type="scientific">Mytilus galloprovincialis</name>
    <name type="common">Mediterranean mussel</name>
    <dbReference type="NCBI Taxonomy" id="29158"/>
    <lineage>
        <taxon>Eukaryota</taxon>
        <taxon>Metazoa</taxon>
        <taxon>Spiralia</taxon>
        <taxon>Lophotrochozoa</taxon>
        <taxon>Mollusca</taxon>
        <taxon>Bivalvia</taxon>
        <taxon>Autobranchia</taxon>
        <taxon>Pteriomorphia</taxon>
        <taxon>Mytilida</taxon>
        <taxon>Mytiloidea</taxon>
        <taxon>Mytilidae</taxon>
        <taxon>Mytilinae</taxon>
        <taxon>Mytilus</taxon>
    </lineage>
</organism>
<proteinExistence type="predicted"/>
<accession>A0A8B6G6D0</accession>
<dbReference type="Pfam" id="PF03537">
    <property type="entry name" value="Glyco_hydro_114"/>
    <property type="match status" value="1"/>
</dbReference>
<dbReference type="PANTHER" id="PTHR35273:SF2">
    <property type="entry name" value="ALPHA-GALACTOSIDASE"/>
    <property type="match status" value="1"/>
</dbReference>
<feature type="domain" description="Glycoside-hydrolase family GH114 TIM-barrel" evidence="2">
    <location>
        <begin position="26"/>
        <end position="251"/>
    </location>
</feature>
<dbReference type="OrthoDB" id="2108802at2759"/>
<evidence type="ECO:0000256" key="1">
    <source>
        <dbReference type="SAM" id="SignalP"/>
    </source>
</evidence>
<dbReference type="EMBL" id="UYJE01007938">
    <property type="protein sequence ID" value="VDI59354.1"/>
    <property type="molecule type" value="Genomic_DNA"/>
</dbReference>
<dbReference type="Gene3D" id="3.20.20.70">
    <property type="entry name" value="Aldolase class I"/>
    <property type="match status" value="1"/>
</dbReference>
<keyword evidence="1" id="KW-0732">Signal</keyword>
<dbReference type="SUPFAM" id="SSF51445">
    <property type="entry name" value="(Trans)glycosidases"/>
    <property type="match status" value="1"/>
</dbReference>
<comment type="caution">
    <text evidence="3">The sequence shown here is derived from an EMBL/GenBank/DDBJ whole genome shotgun (WGS) entry which is preliminary data.</text>
</comment>
<evidence type="ECO:0000313" key="3">
    <source>
        <dbReference type="EMBL" id="VDI59354.1"/>
    </source>
</evidence>
<name>A0A8B6G6D0_MYTGA</name>
<gene>
    <name evidence="3" type="ORF">MGAL_10B033084</name>
</gene>
<feature type="signal peptide" evidence="1">
    <location>
        <begin position="1"/>
        <end position="16"/>
    </location>
</feature>
<dbReference type="InterPro" id="IPR004352">
    <property type="entry name" value="GH114_TIM-barrel"/>
</dbReference>
<dbReference type="Proteomes" id="UP000596742">
    <property type="component" value="Unassembled WGS sequence"/>
</dbReference>
<feature type="chain" id="PRO_5032612376" description="Glycoside-hydrolase family GH114 TIM-barrel domain-containing protein" evidence="1">
    <location>
        <begin position="17"/>
        <end position="256"/>
    </location>
</feature>
<reference evidence="3" key="1">
    <citation type="submission" date="2018-11" db="EMBL/GenBank/DDBJ databases">
        <authorList>
            <person name="Alioto T."/>
            <person name="Alioto T."/>
        </authorList>
    </citation>
    <scope>NUCLEOTIDE SEQUENCE</scope>
</reference>
<evidence type="ECO:0000259" key="2">
    <source>
        <dbReference type="Pfam" id="PF03537"/>
    </source>
</evidence>